<evidence type="ECO:0008006" key="4">
    <source>
        <dbReference type="Google" id="ProtNLM"/>
    </source>
</evidence>
<dbReference type="PROSITE" id="PS51257">
    <property type="entry name" value="PROKAR_LIPOPROTEIN"/>
    <property type="match status" value="1"/>
</dbReference>
<feature type="signal peptide" evidence="1">
    <location>
        <begin position="1"/>
        <end position="25"/>
    </location>
</feature>
<sequence length="940" mass="99534">MLVHKKRMMLSLAVPMVLGGCGVSAVDSDADADGSDEASQEQVAGAAGALARAATGTVTRQYASLYVKNWPDTNGRKQWTDITVNNPNPVPAQVTITIHRTGGGYPLAVIPKTIPARGAYSSFGDAAWLAIDDSDPAYQRSIGWIELASDVPVAATSRVALRDGSSFDAPVALLDDEAFVKSPSTRLFSSLFLKNWPAGGGASTQWTNLIVNNPGDQAATITVRVHRTDGGGVVSSLSRTIPAKGAWNSYGDAGWLGVANTDAANGRSIGWVEVVSTAPVVAMNRLTLRSGTTYNAPAVHVEDDALTPETSKTLRANLFLKNWPTNSGLSQWSSVVVNNPGATAASLRVVVRSKDGAILGDFTKTVPAMGYWNSSGDASWAGVQNSDAPNNRSVGWVEITSSQPVFGMNRVTFRDGNAASAPLRDLDDGPLQTAASRKLFAPYYLNNWPTTSGHTQWSSVIVNNPNDYPTTITVRIQRNGGTGDLTFFTRQIPARGLYNAYGDPSWVNAPFTDAANRRSLAWVEITSSAPVIAMNRVVHRDGSAFDSPDVLFDDNALDGGVPSACDPLGPGEFCPRSAEEEVAPFKELMIVDPAIVGGERASSAAGGHFSFRWLVEQLASPGADPSELVERWLSTGFSAGSVNGFPVEDRPAVRALLASWPKIPGTSRLDLSRSPFELLAIVNRVDLSSGGGAGEGRFVFGLKQGSSGAPMTVIFEYKLPPSASRELWAQRFHALGAVAMGPELGARLQMITDEFTARGVSPSGVGGSALGQLRTNEKLDFRPWQLREFHLVAGSPARLQITTTKQNPDESLDGSRALADFINANAGGILAGTALFPPAMLGGESNAEGFFWTVPGVTEPLRHAFATQTCNGCHAFEQPSLDGFYHVSPVTPGGADGAGRLSTFLLETDLPARERFLKQALCNGRCPGAAPAQGTPARVH</sequence>
<evidence type="ECO:0000256" key="1">
    <source>
        <dbReference type="SAM" id="SignalP"/>
    </source>
</evidence>
<dbReference type="AlphaFoldDB" id="A0A150PU15"/>
<reference evidence="2 3" key="1">
    <citation type="submission" date="2014-02" db="EMBL/GenBank/DDBJ databases">
        <title>The small core and large imbalanced accessory genome model reveals a collaborative survival strategy of Sorangium cellulosum strains in nature.</title>
        <authorList>
            <person name="Han K."/>
            <person name="Peng R."/>
            <person name="Blom J."/>
            <person name="Li Y.-Z."/>
        </authorList>
    </citation>
    <scope>NUCLEOTIDE SEQUENCE [LARGE SCALE GENOMIC DNA]</scope>
    <source>
        <strain evidence="2 3">So0157-25</strain>
    </source>
</reference>
<proteinExistence type="predicted"/>
<name>A0A150PU15_SORCE</name>
<evidence type="ECO:0000313" key="2">
    <source>
        <dbReference type="EMBL" id="KYF59170.1"/>
    </source>
</evidence>
<keyword evidence="1" id="KW-0732">Signal</keyword>
<feature type="chain" id="PRO_5007566252" description="Cytochrome c domain-containing protein" evidence="1">
    <location>
        <begin position="26"/>
        <end position="940"/>
    </location>
</feature>
<dbReference type="Proteomes" id="UP000075420">
    <property type="component" value="Unassembled WGS sequence"/>
</dbReference>
<gene>
    <name evidence="2" type="ORF">BE08_07910</name>
</gene>
<organism evidence="2 3">
    <name type="scientific">Sorangium cellulosum</name>
    <name type="common">Polyangium cellulosum</name>
    <dbReference type="NCBI Taxonomy" id="56"/>
    <lineage>
        <taxon>Bacteria</taxon>
        <taxon>Pseudomonadati</taxon>
        <taxon>Myxococcota</taxon>
        <taxon>Polyangia</taxon>
        <taxon>Polyangiales</taxon>
        <taxon>Polyangiaceae</taxon>
        <taxon>Sorangium</taxon>
    </lineage>
</organism>
<protein>
    <recommendedName>
        <fullName evidence="4">Cytochrome c domain-containing protein</fullName>
    </recommendedName>
</protein>
<evidence type="ECO:0000313" key="3">
    <source>
        <dbReference type="Proteomes" id="UP000075420"/>
    </source>
</evidence>
<dbReference type="EMBL" id="JELY01000497">
    <property type="protein sequence ID" value="KYF59170.1"/>
    <property type="molecule type" value="Genomic_DNA"/>
</dbReference>
<accession>A0A150PU15</accession>
<comment type="caution">
    <text evidence="2">The sequence shown here is derived from an EMBL/GenBank/DDBJ whole genome shotgun (WGS) entry which is preliminary data.</text>
</comment>